<dbReference type="Gene3D" id="3.40.30.120">
    <property type="match status" value="1"/>
</dbReference>
<keyword evidence="2" id="KW-1185">Reference proteome</keyword>
<dbReference type="RefSeq" id="WP_387417421.1">
    <property type="nucleotide sequence ID" value="NZ_JBIASD010000042.1"/>
</dbReference>
<proteinExistence type="predicted"/>
<dbReference type="Pfam" id="PF21274">
    <property type="entry name" value="Rng_hyd_C"/>
    <property type="match status" value="1"/>
</dbReference>
<protein>
    <submittedName>
        <fullName evidence="1">Uncharacterized protein</fullName>
    </submittedName>
</protein>
<name>A0ABW6T1T3_9ACTN</name>
<accession>A0ABW6T1T3</accession>
<dbReference type="EMBL" id="JBIASD010000042">
    <property type="protein sequence ID" value="MFF3671230.1"/>
    <property type="molecule type" value="Genomic_DNA"/>
</dbReference>
<reference evidence="1 2" key="1">
    <citation type="submission" date="2024-10" db="EMBL/GenBank/DDBJ databases">
        <title>The Natural Products Discovery Center: Release of the First 8490 Sequenced Strains for Exploring Actinobacteria Biosynthetic Diversity.</title>
        <authorList>
            <person name="Kalkreuter E."/>
            <person name="Kautsar S.A."/>
            <person name="Yang D."/>
            <person name="Bader C.D."/>
            <person name="Teijaro C.N."/>
            <person name="Fluegel L."/>
            <person name="Davis C.M."/>
            <person name="Simpson J.R."/>
            <person name="Lauterbach L."/>
            <person name="Steele A.D."/>
            <person name="Gui C."/>
            <person name="Meng S."/>
            <person name="Li G."/>
            <person name="Viehrig K."/>
            <person name="Ye F."/>
            <person name="Su P."/>
            <person name="Kiefer A.F."/>
            <person name="Nichols A."/>
            <person name="Cepeda A.J."/>
            <person name="Yan W."/>
            <person name="Fan B."/>
            <person name="Jiang Y."/>
            <person name="Adhikari A."/>
            <person name="Zheng C.-J."/>
            <person name="Schuster L."/>
            <person name="Cowan T.M."/>
            <person name="Smanski M.J."/>
            <person name="Chevrette M.G."/>
            <person name="De Carvalho L.P.S."/>
            <person name="Shen B."/>
        </authorList>
    </citation>
    <scope>NUCLEOTIDE SEQUENCE [LARGE SCALE GENOMIC DNA]</scope>
    <source>
        <strain evidence="1 2">NPDC002173</strain>
    </source>
</reference>
<comment type="caution">
    <text evidence="1">The sequence shown here is derived from an EMBL/GenBank/DDBJ whole genome shotgun (WGS) entry which is preliminary data.</text>
</comment>
<sequence length="76" mass="8662">MIPTHWPNPRWKLLVLGEIDAPRAVLIRPDGPVAWAMGQEQTRPGRLHTALKRWCGISRQRPGGDRAGETVCWPYH</sequence>
<evidence type="ECO:0000313" key="2">
    <source>
        <dbReference type="Proteomes" id="UP001602013"/>
    </source>
</evidence>
<gene>
    <name evidence="1" type="ORF">ACFYXI_37170</name>
</gene>
<organism evidence="1 2">
    <name type="scientific">Microtetraspora malaysiensis</name>
    <dbReference type="NCBI Taxonomy" id="161358"/>
    <lineage>
        <taxon>Bacteria</taxon>
        <taxon>Bacillati</taxon>
        <taxon>Actinomycetota</taxon>
        <taxon>Actinomycetes</taxon>
        <taxon>Streptosporangiales</taxon>
        <taxon>Streptosporangiaceae</taxon>
        <taxon>Microtetraspora</taxon>
    </lineage>
</organism>
<dbReference type="Proteomes" id="UP001602013">
    <property type="component" value="Unassembled WGS sequence"/>
</dbReference>
<evidence type="ECO:0000313" key="1">
    <source>
        <dbReference type="EMBL" id="MFF3671230.1"/>
    </source>
</evidence>